<accession>A0ABW9J394</accession>
<dbReference type="InterPro" id="IPR046454">
    <property type="entry name" value="GpA_endonuclease"/>
</dbReference>
<dbReference type="Pfam" id="PF20454">
    <property type="entry name" value="GpA_nuclease"/>
    <property type="match status" value="1"/>
</dbReference>
<evidence type="ECO:0000259" key="1">
    <source>
        <dbReference type="Pfam" id="PF05876"/>
    </source>
</evidence>
<sequence length="689" mass="78479">MINYTEINNARISALREINADIFGFNLVKPLPADWMEKTIYIPASTSVRPGLYSFEFTPYMREIVNILHPTDITRFVSIIKDGQSGFTTALVVGGICYIISETPDGILFTASDIQLAAKTVEERLDPVIRSSSLNHLIRPNVIKRSNNRSGDTSKKKEFAGGTLTSAGTNSANTFRMFSAKYIFADDYDTSPTEIGKEGSPKMVMKTRQNSFGDKAKTFMISTPTVTQTSATYKQYLLGTQEKWNWPCPHCGQYFPVEWFVKLEDGSKSGVIYDLDDEKKLIPDSIRYVTPCCKGIILEKEKYDLNLLGKWIPTVEKPVERNHRSFQKNSIYNPPGFDGWRTLVEEWLAANPHGEKANTLLLKVFNNLRLGLPYAEVGEAPRVNELMENTREYVPGVIPDLTCEKDGNGSIIMLTLSCDINGIMETDNEDVRLDWEILAHSSSGPTYSVDHGSIGTFKRLRDKSKAERENDHNRDKYTLSHGMNFSVWPLFEELIRKSYPMESNTSETRNIDITVVDTGFGEKLAMQFIKSLYADGIMIYGVKGRVEDSYTKITVDKTKISRSKEHPKHLYNIEVNLVKEDLASFMKLKTGDDGTQPSGFMNYPQPTDGKYTMKSYFIHYEGERKTEVKKNNETVGFRWEKKNNQSLNHFWDVRIYNLVAPLVYLDIVKQSDPSLKNLTWEEFVMMITQ</sequence>
<gene>
    <name evidence="3" type="ORF">E6A44_002875</name>
</gene>
<organism evidence="3 4">
    <name type="scientific">Pedobacter ureilyticus</name>
    <dbReference type="NCBI Taxonomy" id="1393051"/>
    <lineage>
        <taxon>Bacteria</taxon>
        <taxon>Pseudomonadati</taxon>
        <taxon>Bacteroidota</taxon>
        <taxon>Sphingobacteriia</taxon>
        <taxon>Sphingobacteriales</taxon>
        <taxon>Sphingobacteriaceae</taxon>
        <taxon>Pedobacter</taxon>
    </lineage>
</organism>
<evidence type="ECO:0000313" key="4">
    <source>
        <dbReference type="Proteomes" id="UP001517247"/>
    </source>
</evidence>
<dbReference type="InterPro" id="IPR027417">
    <property type="entry name" value="P-loop_NTPase"/>
</dbReference>
<reference evidence="3 4" key="1">
    <citation type="submission" date="2024-12" db="EMBL/GenBank/DDBJ databases">
        <authorList>
            <person name="Hu S."/>
        </authorList>
    </citation>
    <scope>NUCLEOTIDE SEQUENCE [LARGE SCALE GENOMIC DNA]</scope>
    <source>
        <strain evidence="3 4">THG-T11</strain>
    </source>
</reference>
<name>A0ABW9J394_9SPHI</name>
<dbReference type="InterPro" id="IPR008866">
    <property type="entry name" value="Phage_lambda_GpA-like"/>
</dbReference>
<feature type="domain" description="Terminase large subunit GpA endonuclease" evidence="2">
    <location>
        <begin position="323"/>
        <end position="660"/>
    </location>
</feature>
<dbReference type="GO" id="GO:0004519">
    <property type="term" value="F:endonuclease activity"/>
    <property type="evidence" value="ECO:0007669"/>
    <property type="project" value="UniProtKB-KW"/>
</dbReference>
<dbReference type="Proteomes" id="UP001517247">
    <property type="component" value="Unassembled WGS sequence"/>
</dbReference>
<proteinExistence type="inferred from homology"/>
<evidence type="ECO:0000313" key="3">
    <source>
        <dbReference type="EMBL" id="MFN0254495.1"/>
    </source>
</evidence>
<keyword evidence="3" id="KW-0540">Nuclease</keyword>
<dbReference type="HAMAP" id="MF_04144">
    <property type="entry name" value="TERL_LAMBDA"/>
    <property type="match status" value="1"/>
</dbReference>
<keyword evidence="3" id="KW-0255">Endonuclease</keyword>
<dbReference type="Pfam" id="PF05876">
    <property type="entry name" value="GpA_ATPase"/>
    <property type="match status" value="1"/>
</dbReference>
<keyword evidence="3" id="KW-0378">Hydrolase</keyword>
<dbReference type="RefSeq" id="WP_138721644.1">
    <property type="nucleotide sequence ID" value="NZ_SSHJ02000001.1"/>
</dbReference>
<comment type="caution">
    <text evidence="3">The sequence shown here is derived from an EMBL/GenBank/DDBJ whole genome shotgun (WGS) entry which is preliminary data.</text>
</comment>
<dbReference type="InterPro" id="IPR046453">
    <property type="entry name" value="GpA_ATPase"/>
</dbReference>
<evidence type="ECO:0000259" key="2">
    <source>
        <dbReference type="Pfam" id="PF20454"/>
    </source>
</evidence>
<dbReference type="EMBL" id="SSHJ02000001">
    <property type="protein sequence ID" value="MFN0254495.1"/>
    <property type="molecule type" value="Genomic_DNA"/>
</dbReference>
<feature type="domain" description="Phage terminase large subunit GpA ATPase" evidence="1">
    <location>
        <begin position="48"/>
        <end position="311"/>
    </location>
</feature>
<protein>
    <submittedName>
        <fullName evidence="3">Terminase gpA endonuclease subunit</fullName>
    </submittedName>
</protein>
<keyword evidence="4" id="KW-1185">Reference proteome</keyword>
<dbReference type="Gene3D" id="3.40.50.300">
    <property type="entry name" value="P-loop containing nucleotide triphosphate hydrolases"/>
    <property type="match status" value="1"/>
</dbReference>